<dbReference type="SMART" id="SM00419">
    <property type="entry name" value="HTH_CRP"/>
    <property type="match status" value="1"/>
</dbReference>
<dbReference type="InterPro" id="IPR012318">
    <property type="entry name" value="HTH_CRP"/>
</dbReference>
<dbReference type="Gene3D" id="2.60.120.10">
    <property type="entry name" value="Jelly Rolls"/>
    <property type="match status" value="1"/>
</dbReference>
<proteinExistence type="predicted"/>
<dbReference type="RefSeq" id="WP_186907068.1">
    <property type="nucleotide sequence ID" value="NZ_JACOPP010000005.1"/>
</dbReference>
<dbReference type="InterPro" id="IPR018490">
    <property type="entry name" value="cNMP-bd_dom_sf"/>
</dbReference>
<evidence type="ECO:0000313" key="6">
    <source>
        <dbReference type="EMBL" id="MBC5733167.1"/>
    </source>
</evidence>
<dbReference type="GO" id="GO:0003677">
    <property type="term" value="F:DNA binding"/>
    <property type="evidence" value="ECO:0007669"/>
    <property type="project" value="UniProtKB-KW"/>
</dbReference>
<dbReference type="SUPFAM" id="SSF51206">
    <property type="entry name" value="cAMP-binding domain-like"/>
    <property type="match status" value="1"/>
</dbReference>
<dbReference type="SMART" id="SM00100">
    <property type="entry name" value="cNMP"/>
    <property type="match status" value="1"/>
</dbReference>
<organism evidence="6 7">
    <name type="scientific">Lawsonibacter hominis</name>
    <dbReference type="NCBI Taxonomy" id="2763053"/>
    <lineage>
        <taxon>Bacteria</taxon>
        <taxon>Bacillati</taxon>
        <taxon>Bacillota</taxon>
        <taxon>Clostridia</taxon>
        <taxon>Eubacteriales</taxon>
        <taxon>Oscillospiraceae</taxon>
        <taxon>Lawsonibacter</taxon>
    </lineage>
</organism>
<name>A0A8J6JDA0_9FIRM</name>
<dbReference type="InterPro" id="IPR014710">
    <property type="entry name" value="RmlC-like_jellyroll"/>
</dbReference>
<accession>A0A8J6JDA0</accession>
<keyword evidence="1" id="KW-0805">Transcription regulation</keyword>
<comment type="caution">
    <text evidence="6">The sequence shown here is derived from an EMBL/GenBank/DDBJ whole genome shotgun (WGS) entry which is preliminary data.</text>
</comment>
<dbReference type="Pfam" id="PF00027">
    <property type="entry name" value="cNMP_binding"/>
    <property type="match status" value="1"/>
</dbReference>
<evidence type="ECO:0000259" key="4">
    <source>
        <dbReference type="PROSITE" id="PS50042"/>
    </source>
</evidence>
<dbReference type="CDD" id="cd00038">
    <property type="entry name" value="CAP_ED"/>
    <property type="match status" value="1"/>
</dbReference>
<keyword evidence="7" id="KW-1185">Reference proteome</keyword>
<evidence type="ECO:0000259" key="5">
    <source>
        <dbReference type="PROSITE" id="PS51063"/>
    </source>
</evidence>
<dbReference type="InterPro" id="IPR000595">
    <property type="entry name" value="cNMP-bd_dom"/>
</dbReference>
<dbReference type="GO" id="GO:0003700">
    <property type="term" value="F:DNA-binding transcription factor activity"/>
    <property type="evidence" value="ECO:0007669"/>
    <property type="project" value="TreeGrafter"/>
</dbReference>
<dbReference type="PROSITE" id="PS50042">
    <property type="entry name" value="CNMP_BINDING_3"/>
    <property type="match status" value="1"/>
</dbReference>
<dbReference type="Pfam" id="PF13545">
    <property type="entry name" value="HTH_Crp_2"/>
    <property type="match status" value="1"/>
</dbReference>
<evidence type="ECO:0000256" key="3">
    <source>
        <dbReference type="ARBA" id="ARBA00023163"/>
    </source>
</evidence>
<reference evidence="6" key="1">
    <citation type="submission" date="2020-08" db="EMBL/GenBank/DDBJ databases">
        <title>Genome public.</title>
        <authorList>
            <person name="Liu C."/>
            <person name="Sun Q."/>
        </authorList>
    </citation>
    <scope>NUCLEOTIDE SEQUENCE</scope>
    <source>
        <strain evidence="6">NSJ-51</strain>
    </source>
</reference>
<keyword evidence="2" id="KW-0238">DNA-binding</keyword>
<dbReference type="PROSITE" id="PS51063">
    <property type="entry name" value="HTH_CRP_2"/>
    <property type="match status" value="1"/>
</dbReference>
<sequence length="222" mass="24642">MRQYLPVLRRVPLFAGLEEEQLMEALECLAARVKCAAKAAAVFRAGEKAAALGCVLSGGVQVCREDASGERIVLAGLEAGELFGEAYAFAQDNTLAVSVYALEPTTVLLVPARRLLEPCQRACPFHARLIRNLVTLLAEKNLQLSRNIRYLSARTIREKLTAYLEEQALRAGQDSFTVPFDRQALADYLCVDRSALSRELGRMRSEGLLEFERSRFTLHPGR</sequence>
<dbReference type="Proteomes" id="UP000661435">
    <property type="component" value="Unassembled WGS sequence"/>
</dbReference>
<dbReference type="SUPFAM" id="SSF46785">
    <property type="entry name" value="Winged helix' DNA-binding domain"/>
    <property type="match status" value="1"/>
</dbReference>
<evidence type="ECO:0000256" key="2">
    <source>
        <dbReference type="ARBA" id="ARBA00023125"/>
    </source>
</evidence>
<dbReference type="InterPro" id="IPR036390">
    <property type="entry name" value="WH_DNA-bd_sf"/>
</dbReference>
<dbReference type="AlphaFoldDB" id="A0A8J6JDA0"/>
<dbReference type="PANTHER" id="PTHR24567">
    <property type="entry name" value="CRP FAMILY TRANSCRIPTIONAL REGULATORY PROTEIN"/>
    <property type="match status" value="1"/>
</dbReference>
<dbReference type="InterPro" id="IPR050397">
    <property type="entry name" value="Env_Response_Regulators"/>
</dbReference>
<evidence type="ECO:0000313" key="7">
    <source>
        <dbReference type="Proteomes" id="UP000661435"/>
    </source>
</evidence>
<protein>
    <submittedName>
        <fullName evidence="6">Crp/Fnr family transcriptional regulator</fullName>
    </submittedName>
</protein>
<dbReference type="PANTHER" id="PTHR24567:SF58">
    <property type="entry name" value="CYCLIC AMP-BINDING REGULATORY PROTEIN"/>
    <property type="match status" value="1"/>
</dbReference>
<dbReference type="GO" id="GO:0005829">
    <property type="term" value="C:cytosol"/>
    <property type="evidence" value="ECO:0007669"/>
    <property type="project" value="TreeGrafter"/>
</dbReference>
<keyword evidence="3" id="KW-0804">Transcription</keyword>
<dbReference type="EMBL" id="JACOPP010000005">
    <property type="protein sequence ID" value="MBC5733167.1"/>
    <property type="molecule type" value="Genomic_DNA"/>
</dbReference>
<evidence type="ECO:0000256" key="1">
    <source>
        <dbReference type="ARBA" id="ARBA00023015"/>
    </source>
</evidence>
<gene>
    <name evidence="6" type="ORF">H8S57_05440</name>
</gene>
<feature type="domain" description="Cyclic nucleotide-binding" evidence="4">
    <location>
        <begin position="13"/>
        <end position="110"/>
    </location>
</feature>
<feature type="domain" description="HTH crp-type" evidence="5">
    <location>
        <begin position="154"/>
        <end position="222"/>
    </location>
</feature>